<organism evidence="7 8">
    <name type="scientific">Helicobacter ibis</name>
    <dbReference type="NCBI Taxonomy" id="2962633"/>
    <lineage>
        <taxon>Bacteria</taxon>
        <taxon>Pseudomonadati</taxon>
        <taxon>Campylobacterota</taxon>
        <taxon>Epsilonproteobacteria</taxon>
        <taxon>Campylobacterales</taxon>
        <taxon>Helicobacteraceae</taxon>
        <taxon>Helicobacter</taxon>
    </lineage>
</organism>
<evidence type="ECO:0000256" key="5">
    <source>
        <dbReference type="HAMAP-Rule" id="MF_01080"/>
    </source>
</evidence>
<evidence type="ECO:0000313" key="7">
    <source>
        <dbReference type="EMBL" id="MDA3968892.1"/>
    </source>
</evidence>
<dbReference type="Pfam" id="PF01509">
    <property type="entry name" value="TruB_N"/>
    <property type="match status" value="1"/>
</dbReference>
<dbReference type="PANTHER" id="PTHR13767:SF2">
    <property type="entry name" value="PSEUDOURIDYLATE SYNTHASE TRUB1"/>
    <property type="match status" value="1"/>
</dbReference>
<dbReference type="PANTHER" id="PTHR13767">
    <property type="entry name" value="TRNA-PSEUDOURIDINE SYNTHASE"/>
    <property type="match status" value="1"/>
</dbReference>
<dbReference type="EMBL" id="JAQHXR010000002">
    <property type="protein sequence ID" value="MDA3968892.1"/>
    <property type="molecule type" value="Genomic_DNA"/>
</dbReference>
<evidence type="ECO:0000256" key="1">
    <source>
        <dbReference type="ARBA" id="ARBA00000385"/>
    </source>
</evidence>
<feature type="domain" description="Pseudouridine synthase II N-terminal" evidence="6">
    <location>
        <begin position="27"/>
        <end position="170"/>
    </location>
</feature>
<keyword evidence="3 5" id="KW-0819">tRNA processing</keyword>
<evidence type="ECO:0000259" key="6">
    <source>
        <dbReference type="Pfam" id="PF01509"/>
    </source>
</evidence>
<proteinExistence type="inferred from homology"/>
<reference evidence="7 8" key="1">
    <citation type="submission" date="2023-01" db="EMBL/GenBank/DDBJ databases">
        <title>Description of Helicobacter ibis sp. nov. isolated from faecal droppings of black-faced ibis (Theristicus melanopis).</title>
        <authorList>
            <person name="Lopez-Cantillo M."/>
            <person name="Vidal-Veuthey B."/>
            <person name="Mella A."/>
            <person name="De La Haba R."/>
            <person name="Collado L."/>
        </authorList>
    </citation>
    <scope>NUCLEOTIDE SEQUENCE [LARGE SCALE GENOMIC DNA]</scope>
    <source>
        <strain evidence="7 8">A82</strain>
    </source>
</reference>
<dbReference type="RefSeq" id="WP_271021185.1">
    <property type="nucleotide sequence ID" value="NZ_JAQHXR010000002.1"/>
</dbReference>
<keyword evidence="4 5" id="KW-0413">Isomerase</keyword>
<name>A0ABT4VE67_9HELI</name>
<accession>A0ABT4VE67</accession>
<comment type="catalytic activity">
    <reaction evidence="1 5">
        <text>uridine(55) in tRNA = pseudouridine(55) in tRNA</text>
        <dbReference type="Rhea" id="RHEA:42532"/>
        <dbReference type="Rhea" id="RHEA-COMP:10101"/>
        <dbReference type="Rhea" id="RHEA-COMP:10102"/>
        <dbReference type="ChEBI" id="CHEBI:65314"/>
        <dbReference type="ChEBI" id="CHEBI:65315"/>
        <dbReference type="EC" id="5.4.99.25"/>
    </reaction>
</comment>
<comment type="function">
    <text evidence="5">Responsible for synthesis of pseudouridine from uracil-55 in the psi GC loop of transfer RNAs.</text>
</comment>
<evidence type="ECO:0000256" key="3">
    <source>
        <dbReference type="ARBA" id="ARBA00022694"/>
    </source>
</evidence>
<protein>
    <recommendedName>
        <fullName evidence="5">tRNA pseudouridine synthase B</fullName>
        <ecNumber evidence="5">5.4.99.25</ecNumber>
    </recommendedName>
    <alternativeName>
        <fullName evidence="5">tRNA pseudouridine(55) synthase</fullName>
        <shortName evidence="5">Psi55 synthase</shortName>
    </alternativeName>
    <alternativeName>
        <fullName evidence="5">tRNA pseudouridylate synthase</fullName>
    </alternativeName>
    <alternativeName>
        <fullName evidence="5">tRNA-uridine isomerase</fullName>
    </alternativeName>
</protein>
<keyword evidence="8" id="KW-1185">Reference proteome</keyword>
<dbReference type="SUPFAM" id="SSF55120">
    <property type="entry name" value="Pseudouridine synthase"/>
    <property type="match status" value="1"/>
</dbReference>
<comment type="similarity">
    <text evidence="2 5">Belongs to the pseudouridine synthase TruB family. Type 1 subfamily.</text>
</comment>
<feature type="active site" description="Nucleophile" evidence="5">
    <location>
        <position position="38"/>
    </location>
</feature>
<gene>
    <name evidence="5 7" type="primary">truB</name>
    <name evidence="7" type="ORF">PF021_04290</name>
</gene>
<dbReference type="InterPro" id="IPR002501">
    <property type="entry name" value="PsdUridine_synth_N"/>
</dbReference>
<dbReference type="HAMAP" id="MF_01080">
    <property type="entry name" value="TruB_bact"/>
    <property type="match status" value="1"/>
</dbReference>
<dbReference type="Gene3D" id="3.30.2350.10">
    <property type="entry name" value="Pseudouridine synthase"/>
    <property type="match status" value="1"/>
</dbReference>
<dbReference type="EC" id="5.4.99.25" evidence="5"/>
<dbReference type="InterPro" id="IPR020103">
    <property type="entry name" value="PsdUridine_synth_cat_dom_sf"/>
</dbReference>
<comment type="caution">
    <text evidence="7">The sequence shown here is derived from an EMBL/GenBank/DDBJ whole genome shotgun (WGS) entry which is preliminary data.</text>
</comment>
<evidence type="ECO:0000256" key="2">
    <source>
        <dbReference type="ARBA" id="ARBA00005642"/>
    </source>
</evidence>
<dbReference type="Proteomes" id="UP001210261">
    <property type="component" value="Unassembled WGS sequence"/>
</dbReference>
<evidence type="ECO:0000313" key="8">
    <source>
        <dbReference type="Proteomes" id="UP001210261"/>
    </source>
</evidence>
<dbReference type="InterPro" id="IPR014780">
    <property type="entry name" value="tRNA_psdUridine_synth_TruB"/>
</dbReference>
<evidence type="ECO:0000256" key="4">
    <source>
        <dbReference type="ARBA" id="ARBA00023235"/>
    </source>
</evidence>
<sequence>MNKIFVAYKPIFVSSNSYLSKLKKRDRVTKAGFSGTLDPFACGALLVAYGKYTRLFQYINKTPKVYRATLFLGLESDSLDIENIKNIHEVIKFDESFLKDLLQGFIGKVEFIPPKYSAKKINGVNAYKLAREGHDVTLKKAVMEVFFIKFLNYSHPFLSFEVGVSEGGYIRSLGELIANRLGSFGSLSYLERISEGTLSYEGEKPLNPLEILNMDIVNINSNLTEKIQNGKKLSIDEVGYFKDCEFILKSDEFFSIVRGENGMVEYLVNNIPI</sequence>